<dbReference type="AlphaFoldDB" id="A0A7V4XRE0"/>
<gene>
    <name evidence="2" type="ORF">ENW50_03585</name>
</gene>
<comment type="caution">
    <text evidence="2">The sequence shown here is derived from an EMBL/GenBank/DDBJ whole genome shotgun (WGS) entry which is preliminary data.</text>
</comment>
<dbReference type="InterPro" id="IPR029068">
    <property type="entry name" value="Glyas_Bleomycin-R_OHBP_Dase"/>
</dbReference>
<evidence type="ECO:0000313" key="2">
    <source>
        <dbReference type="EMBL" id="HGY93757.1"/>
    </source>
</evidence>
<dbReference type="SUPFAM" id="SSF54593">
    <property type="entry name" value="Glyoxalase/Bleomycin resistance protein/Dihydroxybiphenyl dioxygenase"/>
    <property type="match status" value="1"/>
</dbReference>
<accession>A0A7V4XRE0</accession>
<feature type="domain" description="VOC" evidence="1">
    <location>
        <begin position="8"/>
        <end position="119"/>
    </location>
</feature>
<dbReference type="Gene3D" id="3.30.720.120">
    <property type="match status" value="1"/>
</dbReference>
<dbReference type="InterPro" id="IPR004360">
    <property type="entry name" value="Glyas_Fos-R_dOase_dom"/>
</dbReference>
<dbReference type="Pfam" id="PF00903">
    <property type="entry name" value="Glyoxalase"/>
    <property type="match status" value="1"/>
</dbReference>
<dbReference type="EMBL" id="DTKL01000019">
    <property type="protein sequence ID" value="HGY93757.1"/>
    <property type="molecule type" value="Genomic_DNA"/>
</dbReference>
<organism evidence="2">
    <name type="scientific">Acidobacterium capsulatum</name>
    <dbReference type="NCBI Taxonomy" id="33075"/>
    <lineage>
        <taxon>Bacteria</taxon>
        <taxon>Pseudomonadati</taxon>
        <taxon>Acidobacteriota</taxon>
        <taxon>Terriglobia</taxon>
        <taxon>Terriglobales</taxon>
        <taxon>Acidobacteriaceae</taxon>
        <taxon>Acidobacterium</taxon>
    </lineage>
</organism>
<name>A0A7V4XRE0_9BACT</name>
<reference evidence="2" key="1">
    <citation type="journal article" date="2020" name="mSystems">
        <title>Genome- and Community-Level Interaction Insights into Carbon Utilization and Element Cycling Functions of Hydrothermarchaeota in Hydrothermal Sediment.</title>
        <authorList>
            <person name="Zhou Z."/>
            <person name="Liu Y."/>
            <person name="Xu W."/>
            <person name="Pan J."/>
            <person name="Luo Z.H."/>
            <person name="Li M."/>
        </authorList>
    </citation>
    <scope>NUCLEOTIDE SEQUENCE [LARGE SCALE GENOMIC DNA]</scope>
    <source>
        <strain evidence="2">SpSt-855</strain>
    </source>
</reference>
<protein>
    <submittedName>
        <fullName evidence="2">Glyoxalase</fullName>
    </submittedName>
</protein>
<proteinExistence type="predicted"/>
<dbReference type="Gene3D" id="3.30.720.110">
    <property type="match status" value="1"/>
</dbReference>
<dbReference type="PROSITE" id="PS51819">
    <property type="entry name" value="VOC"/>
    <property type="match status" value="1"/>
</dbReference>
<evidence type="ECO:0000259" key="1">
    <source>
        <dbReference type="PROSITE" id="PS51819"/>
    </source>
</evidence>
<dbReference type="InterPro" id="IPR037523">
    <property type="entry name" value="VOC_core"/>
</dbReference>
<sequence length="135" mass="14846">MPVNRSVPPCTVIPLVLYPDVPAACDWLCAAFGFSVRLRIGNHRIQMKVGDGCLILAEGSVPAEQGQRVMIRVADAGAHCERARRHGAEILRSPADYPYGERQYSARDFAGHRWDFTQTIADVDPVTWGGTPVDL</sequence>